<dbReference type="HOGENOM" id="CLU_1132544_0_0_5"/>
<sequence>MPGQNRSGYTTARWIGAVSLALVPVPAQPQMVVEQLPAPFTEKFDDGDFSATAPEAARAISGALKCLAFGQASDAVTSLIRSVHTILPCAPGYDCSHSEPTVPFSVFVSVPLGERHTMLRLAESLLHEAMHLQLTLIEQCEPIVAEQAAHGYSPWQQRQRPVQGLVHGLYVFTAISEWLSIIGANPEQSSEDRAYADRRLREIGEEIDQVSELAASPGLTDFGRRLVRSLLDRSGPDPQRSVLVS</sequence>
<dbReference type="KEGG" id="mop:Mesop_5501"/>
<reference evidence="1 2" key="1">
    <citation type="submission" date="2010-10" db="EMBL/GenBank/DDBJ databases">
        <title>Complete sequence of Mesorhizobium opportunistum WSM2075.</title>
        <authorList>
            <consortium name="US DOE Joint Genome Institute"/>
            <person name="Lucas S."/>
            <person name="Copeland A."/>
            <person name="Lapidus A."/>
            <person name="Cheng J.-F."/>
            <person name="Bruce D."/>
            <person name="Goodwin L."/>
            <person name="Pitluck S."/>
            <person name="Chertkov O."/>
            <person name="Misra M."/>
            <person name="Detter J.C."/>
            <person name="Han C."/>
            <person name="Tapia R."/>
            <person name="Land M."/>
            <person name="Hauser L."/>
            <person name="Kyrpides N."/>
            <person name="Ovchinnikova G."/>
            <person name="Mavrommatis K.M."/>
            <person name="Tiwari R.P."/>
            <person name="Howieson J.G."/>
            <person name="O'Hara G.W."/>
            <person name="Nandasena K.G."/>
            <person name="Woyke T."/>
        </authorList>
    </citation>
    <scope>NUCLEOTIDE SEQUENCE [LARGE SCALE GENOMIC DNA]</scope>
    <source>
        <strain evidence="2">LMG 24607 / HAMBI 3007 / WSM2075</strain>
    </source>
</reference>
<dbReference type="NCBIfam" id="TIGR04267">
    <property type="entry name" value="mod_HExxH"/>
    <property type="match status" value="1"/>
</dbReference>
<dbReference type="Proteomes" id="UP000001623">
    <property type="component" value="Chromosome"/>
</dbReference>
<protein>
    <recommendedName>
        <fullName evidence="3">HEXXH motif domain-containing protein</fullName>
    </recommendedName>
</protein>
<accession>F7YAT8</accession>
<dbReference type="AlphaFoldDB" id="F7YAT8"/>
<dbReference type="STRING" id="536019.Mesop_5501"/>
<proteinExistence type="predicted"/>
<gene>
    <name evidence="1" type="ordered locus">Mesop_5501</name>
</gene>
<dbReference type="InterPro" id="IPR026337">
    <property type="entry name" value="AKG_HExxH"/>
</dbReference>
<dbReference type="eggNOG" id="COG0641">
    <property type="taxonomic scope" value="Bacteria"/>
</dbReference>
<evidence type="ECO:0008006" key="3">
    <source>
        <dbReference type="Google" id="ProtNLM"/>
    </source>
</evidence>
<organism evidence="1 2">
    <name type="scientific">Mesorhizobium opportunistum (strain LMG 24607 / HAMBI 3007 / WSM2075)</name>
    <dbReference type="NCBI Taxonomy" id="536019"/>
    <lineage>
        <taxon>Bacteria</taxon>
        <taxon>Pseudomonadati</taxon>
        <taxon>Pseudomonadota</taxon>
        <taxon>Alphaproteobacteria</taxon>
        <taxon>Hyphomicrobiales</taxon>
        <taxon>Phyllobacteriaceae</taxon>
        <taxon>Mesorhizobium</taxon>
    </lineage>
</organism>
<dbReference type="EMBL" id="CP002279">
    <property type="protein sequence ID" value="AEH89914.1"/>
    <property type="molecule type" value="Genomic_DNA"/>
</dbReference>
<evidence type="ECO:0000313" key="2">
    <source>
        <dbReference type="Proteomes" id="UP000001623"/>
    </source>
</evidence>
<name>F7YAT8_MESOW</name>
<evidence type="ECO:0000313" key="1">
    <source>
        <dbReference type="EMBL" id="AEH89914.1"/>
    </source>
</evidence>